<evidence type="ECO:0000313" key="2">
    <source>
        <dbReference type="EMBL" id="KAF5826363.1"/>
    </source>
</evidence>
<proteinExistence type="predicted"/>
<sequence length="108" mass="12598">MQQKHRTESDAWGKQADTLNLRCKQAERREQQLETKLRQQAAEAEGLRAKLRAALQVRLWLGCAEVYESVCESLQAQEKKRLKAKLHDMLKVRLELHGLLHKGLRRDV</sequence>
<evidence type="ECO:0000256" key="1">
    <source>
        <dbReference type="SAM" id="Coils"/>
    </source>
</evidence>
<comment type="caution">
    <text evidence="2">The sequence shown here is derived from an EMBL/GenBank/DDBJ whole genome shotgun (WGS) entry which is preliminary data.</text>
</comment>
<dbReference type="EMBL" id="MU070990">
    <property type="protein sequence ID" value="KAF5826363.1"/>
    <property type="molecule type" value="Genomic_DNA"/>
</dbReference>
<keyword evidence="3" id="KW-1185">Reference proteome</keyword>
<keyword evidence="1" id="KW-0175">Coiled coil</keyword>
<accession>A0ABQ7FVF9</accession>
<name>A0ABQ7FVF9_DUNSA</name>
<feature type="coiled-coil region" evidence="1">
    <location>
        <begin position="16"/>
        <end position="50"/>
    </location>
</feature>
<protein>
    <submittedName>
        <fullName evidence="2">Uncharacterized protein</fullName>
    </submittedName>
</protein>
<reference evidence="2" key="1">
    <citation type="submission" date="2017-08" db="EMBL/GenBank/DDBJ databases">
        <authorList>
            <person name="Polle J.E."/>
            <person name="Barry K."/>
            <person name="Cushman J."/>
            <person name="Schmutz J."/>
            <person name="Tran D."/>
            <person name="Hathwaick L.T."/>
            <person name="Yim W.C."/>
            <person name="Jenkins J."/>
            <person name="Mckie-Krisberg Z.M."/>
            <person name="Prochnik S."/>
            <person name="Lindquist E."/>
            <person name="Dockter R.B."/>
            <person name="Adam C."/>
            <person name="Molina H."/>
            <person name="Bunkerborg J."/>
            <person name="Jin E."/>
            <person name="Buchheim M."/>
            <person name="Magnuson J."/>
        </authorList>
    </citation>
    <scope>NUCLEOTIDE SEQUENCE</scope>
    <source>
        <strain evidence="2">CCAP 19/18</strain>
    </source>
</reference>
<dbReference type="Proteomes" id="UP000815325">
    <property type="component" value="Unassembled WGS sequence"/>
</dbReference>
<gene>
    <name evidence="2" type="ORF">DUNSADRAFT_3393</name>
</gene>
<evidence type="ECO:0000313" key="3">
    <source>
        <dbReference type="Proteomes" id="UP000815325"/>
    </source>
</evidence>
<organism evidence="2 3">
    <name type="scientific">Dunaliella salina</name>
    <name type="common">Green alga</name>
    <name type="synonym">Protococcus salinus</name>
    <dbReference type="NCBI Taxonomy" id="3046"/>
    <lineage>
        <taxon>Eukaryota</taxon>
        <taxon>Viridiplantae</taxon>
        <taxon>Chlorophyta</taxon>
        <taxon>core chlorophytes</taxon>
        <taxon>Chlorophyceae</taxon>
        <taxon>CS clade</taxon>
        <taxon>Chlamydomonadales</taxon>
        <taxon>Dunaliellaceae</taxon>
        <taxon>Dunaliella</taxon>
    </lineage>
</organism>